<organism evidence="1 2">
    <name type="scientific">Candidatus Yanofskybacteria bacterium RIFCSPLOWO2_01_FULL_43_22</name>
    <dbReference type="NCBI Taxonomy" id="1802695"/>
    <lineage>
        <taxon>Bacteria</taxon>
        <taxon>Candidatus Yanofskyibacteriota</taxon>
    </lineage>
</organism>
<sequence length="85" mass="9608">MPVGKRIPTICQTYWLVRDQANGQTGPLSVDDGWLNRFMCCGSDWHLWLVSMGLVGSGWFFDADPLDNSLALNKKCRVLFSDNNK</sequence>
<dbReference type="Proteomes" id="UP000178911">
    <property type="component" value="Unassembled WGS sequence"/>
</dbReference>
<accession>A0A1F8GEC7</accession>
<evidence type="ECO:0000313" key="2">
    <source>
        <dbReference type="Proteomes" id="UP000178911"/>
    </source>
</evidence>
<reference evidence="1 2" key="1">
    <citation type="journal article" date="2016" name="Nat. Commun.">
        <title>Thousands of microbial genomes shed light on interconnected biogeochemical processes in an aquifer system.</title>
        <authorList>
            <person name="Anantharaman K."/>
            <person name="Brown C.T."/>
            <person name="Hug L.A."/>
            <person name="Sharon I."/>
            <person name="Castelle C.J."/>
            <person name="Probst A.J."/>
            <person name="Thomas B.C."/>
            <person name="Singh A."/>
            <person name="Wilkins M.J."/>
            <person name="Karaoz U."/>
            <person name="Brodie E.L."/>
            <person name="Williams K.H."/>
            <person name="Hubbard S.S."/>
            <person name="Banfield J.F."/>
        </authorList>
    </citation>
    <scope>NUCLEOTIDE SEQUENCE [LARGE SCALE GENOMIC DNA]</scope>
</reference>
<proteinExistence type="predicted"/>
<dbReference type="AlphaFoldDB" id="A0A1F8GEC7"/>
<gene>
    <name evidence="1" type="ORF">A3A13_00315</name>
</gene>
<protein>
    <submittedName>
        <fullName evidence="1">Uncharacterized protein</fullName>
    </submittedName>
</protein>
<dbReference type="STRING" id="1802695.A3A13_00315"/>
<name>A0A1F8GEC7_9BACT</name>
<evidence type="ECO:0000313" key="1">
    <source>
        <dbReference type="EMBL" id="OGN23737.1"/>
    </source>
</evidence>
<dbReference type="EMBL" id="MGKJ01000016">
    <property type="protein sequence ID" value="OGN23737.1"/>
    <property type="molecule type" value="Genomic_DNA"/>
</dbReference>
<comment type="caution">
    <text evidence="1">The sequence shown here is derived from an EMBL/GenBank/DDBJ whole genome shotgun (WGS) entry which is preliminary data.</text>
</comment>